<evidence type="ECO:0000256" key="1">
    <source>
        <dbReference type="ARBA" id="ARBA00022465"/>
    </source>
</evidence>
<keyword evidence="3" id="KW-1133">Transmembrane helix</keyword>
<dbReference type="GO" id="GO:0098003">
    <property type="term" value="P:viral tail assembly"/>
    <property type="evidence" value="ECO:0007669"/>
    <property type="project" value="UniProtKB-KW"/>
</dbReference>
<gene>
    <name evidence="5" type="ORF">UFOVP458_42</name>
</gene>
<dbReference type="InterPro" id="IPR013491">
    <property type="entry name" value="Tape_meas_N"/>
</dbReference>
<feature type="transmembrane region" description="Helical" evidence="3">
    <location>
        <begin position="297"/>
        <end position="315"/>
    </location>
</feature>
<evidence type="ECO:0000259" key="4">
    <source>
        <dbReference type="Pfam" id="PF20155"/>
    </source>
</evidence>
<dbReference type="Pfam" id="PF20155">
    <property type="entry name" value="TMP_3"/>
    <property type="match status" value="1"/>
</dbReference>
<feature type="domain" description="Tape measure protein N-terminal" evidence="4">
    <location>
        <begin position="56"/>
        <end position="208"/>
    </location>
</feature>
<sequence length="869" mass="93290">MPGILSIKIRADATPFERSLKTIGRNITAFSQKSLAVGRGISLGFTAPLMAIGATAVNAAADFDSLERALSGIMGGANAAAGEMVKLKEAAKLPGLGFEEAVRGSVNLQAVGLTAEEARKTLIGFGTAIAASGGGAVNLASVTKQLTQMISKNRILQEDFGILQENVPLIGDALEKAFGTRNIEKVRATGIAAEDFNMRLVGALQTLPAVIAATGGLRNNLDNFKDSLKFAQVELGKAILKNIDLEGVLQSVTQTIEDFLTVWGEMSEGTQKLIVASAKYVAIGGALAWIIGQIGSAVGTLTMAFGGLIRFMATYDKITGIIKITTGGWITIVLAAAAAIALFAYNIYQANKPIDDLSGYLSSSAKAMQKEMTQLQFNFKLINDTNSSNSLRLKLINEIKNKYGQYLPDLKTEQDYLNNITKVMTVLNTELTKKFNIMRLQGVADKQLERSIQLLDKERTLNEDLQKIREKTRKQEKGGLNVFNAIGAVGSSRQIGKLYDQLEKVKKESVIIEEAWKKTSKELQDLIGVVPVLNQELFGDTESGGGIGKVKTQFELLEEELKKTEDQYKNVVLTQGALSADAIKLEARYYELLNTLQGVNREWDKIENREFDIKPLPQSNAPKTEQENFSEVFSSDIIKKIQSSTGFLNGQSKSMKDLADSSKEVSTIVDDIAKKNSLGKIGESAEKTRAKIKLTVDQLSDLNESIKQVFDEMLGNMAINLGEELGKALAGAGFSIRSVLMPVADALIQFGKLAIQAGVAALGIKEALTKLGGVGAIAAGVALVALGTFVKSKLAPPKLAKGGLAFGPTMAVVGDNRGASYDPEVIAPLSKLKGMLGDTGFNGVLETRISGNDLIILLNRSQKGLNRIK</sequence>
<reference evidence="5" key="1">
    <citation type="submission" date="2020-04" db="EMBL/GenBank/DDBJ databases">
        <authorList>
            <person name="Chiriac C."/>
            <person name="Salcher M."/>
            <person name="Ghai R."/>
            <person name="Kavagutti S V."/>
        </authorList>
    </citation>
    <scope>NUCLEOTIDE SEQUENCE</scope>
</reference>
<keyword evidence="1" id="KW-1245">Viral tail assembly</keyword>
<evidence type="ECO:0000256" key="3">
    <source>
        <dbReference type="SAM" id="Phobius"/>
    </source>
</evidence>
<keyword evidence="3" id="KW-0472">Membrane</keyword>
<feature type="transmembrane region" description="Helical" evidence="3">
    <location>
        <begin position="327"/>
        <end position="348"/>
    </location>
</feature>
<dbReference type="EMBL" id="LR796437">
    <property type="protein sequence ID" value="CAB4144525.1"/>
    <property type="molecule type" value="Genomic_DNA"/>
</dbReference>
<evidence type="ECO:0000256" key="2">
    <source>
        <dbReference type="SAM" id="Coils"/>
    </source>
</evidence>
<feature type="coiled-coil region" evidence="2">
    <location>
        <begin position="547"/>
        <end position="574"/>
    </location>
</feature>
<keyword evidence="1" id="KW-1188">Viral release from host cell</keyword>
<proteinExistence type="predicted"/>
<name>A0A6J5MBR9_9CAUD</name>
<keyword evidence="2" id="KW-0175">Coiled coil</keyword>
<evidence type="ECO:0000313" key="5">
    <source>
        <dbReference type="EMBL" id="CAB4144525.1"/>
    </source>
</evidence>
<organism evidence="5">
    <name type="scientific">uncultured Caudovirales phage</name>
    <dbReference type="NCBI Taxonomy" id="2100421"/>
    <lineage>
        <taxon>Viruses</taxon>
        <taxon>Duplodnaviria</taxon>
        <taxon>Heunggongvirae</taxon>
        <taxon>Uroviricota</taxon>
        <taxon>Caudoviricetes</taxon>
        <taxon>Peduoviridae</taxon>
        <taxon>Maltschvirus</taxon>
        <taxon>Maltschvirus maltsch</taxon>
    </lineage>
</organism>
<accession>A0A6J5MBR9</accession>
<keyword evidence="3" id="KW-0812">Transmembrane</keyword>
<dbReference type="NCBIfam" id="TIGR02675">
    <property type="entry name" value="tape_meas_nterm"/>
    <property type="match status" value="1"/>
</dbReference>
<protein>
    <submittedName>
        <fullName evidence="5">Caudovirus, tape measure, N-terminal</fullName>
    </submittedName>
</protein>